<keyword evidence="2" id="KW-0808">Transferase</keyword>
<sequence>MAHAALAAGDAASTVASLRRLARSEPRLHALADFAATRQTGLDRVVTLLASIDHDAPRDPDSVGAMFDRAVALDEVASVALYALGDESLLAAATDEIVAALTPLPTTRVLDIGCGIGRFAAPLSPLVQSYLGLDVSAGMVAAAQRRNRSFGNVTFARCDGRSLHDVATASIDLVLAVDVAPYWQQASVVDAMLAETRRVLTPGGTFVVLGWSYSGGEESDRRDAFARAGRHRFLPVGPAPTLHHWDAPVFLFHAI</sequence>
<dbReference type="Gene3D" id="3.40.50.150">
    <property type="entry name" value="Vaccinia Virus protein VP39"/>
    <property type="match status" value="1"/>
</dbReference>
<proteinExistence type="predicted"/>
<name>A0A8S8XET9_9PROT</name>
<dbReference type="PANTHER" id="PTHR44942:SF4">
    <property type="entry name" value="METHYLTRANSFERASE TYPE 11 DOMAIN-CONTAINING PROTEIN"/>
    <property type="match status" value="1"/>
</dbReference>
<keyword evidence="1 4" id="KW-0489">Methyltransferase</keyword>
<evidence type="ECO:0000256" key="1">
    <source>
        <dbReference type="ARBA" id="ARBA00022603"/>
    </source>
</evidence>
<evidence type="ECO:0000313" key="5">
    <source>
        <dbReference type="Proteomes" id="UP000681075"/>
    </source>
</evidence>
<dbReference type="GO" id="GO:0032259">
    <property type="term" value="P:methylation"/>
    <property type="evidence" value="ECO:0007669"/>
    <property type="project" value="UniProtKB-KW"/>
</dbReference>
<dbReference type="AlphaFoldDB" id="A0A8S8XET9"/>
<keyword evidence="5" id="KW-1185">Reference proteome</keyword>
<dbReference type="InterPro" id="IPR041698">
    <property type="entry name" value="Methyltransf_25"/>
</dbReference>
<comment type="caution">
    <text evidence="4">The sequence shown here is derived from an EMBL/GenBank/DDBJ whole genome shotgun (WGS) entry which is preliminary data.</text>
</comment>
<feature type="domain" description="Methyltransferase" evidence="3">
    <location>
        <begin position="109"/>
        <end position="204"/>
    </location>
</feature>
<dbReference type="SUPFAM" id="SSF53335">
    <property type="entry name" value="S-adenosyl-L-methionine-dependent methyltransferases"/>
    <property type="match status" value="1"/>
</dbReference>
<reference evidence="4" key="1">
    <citation type="submission" date="2021-02" db="EMBL/GenBank/DDBJ databases">
        <title>Genome sequence of Rhodospirillales sp. strain TMPK1 isolated from soil.</title>
        <authorList>
            <person name="Nakai R."/>
            <person name="Kusada H."/>
            <person name="Tamaki H."/>
        </authorList>
    </citation>
    <scope>NUCLEOTIDE SEQUENCE</scope>
    <source>
        <strain evidence="4">TMPK1</strain>
    </source>
</reference>
<dbReference type="CDD" id="cd02440">
    <property type="entry name" value="AdoMet_MTases"/>
    <property type="match status" value="1"/>
</dbReference>
<evidence type="ECO:0000313" key="4">
    <source>
        <dbReference type="EMBL" id="GIL39736.1"/>
    </source>
</evidence>
<dbReference type="EMBL" id="BOPV01000001">
    <property type="protein sequence ID" value="GIL39736.1"/>
    <property type="molecule type" value="Genomic_DNA"/>
</dbReference>
<dbReference type="InterPro" id="IPR029063">
    <property type="entry name" value="SAM-dependent_MTases_sf"/>
</dbReference>
<dbReference type="Pfam" id="PF13649">
    <property type="entry name" value="Methyltransf_25"/>
    <property type="match status" value="1"/>
</dbReference>
<gene>
    <name evidence="4" type="ORF">TMPK1_19730</name>
</gene>
<dbReference type="GO" id="GO:0008168">
    <property type="term" value="F:methyltransferase activity"/>
    <property type="evidence" value="ECO:0007669"/>
    <property type="project" value="UniProtKB-KW"/>
</dbReference>
<dbReference type="Proteomes" id="UP000681075">
    <property type="component" value="Unassembled WGS sequence"/>
</dbReference>
<dbReference type="InterPro" id="IPR051052">
    <property type="entry name" value="Diverse_substrate_MTase"/>
</dbReference>
<accession>A0A8S8XET9</accession>
<dbReference type="PANTHER" id="PTHR44942">
    <property type="entry name" value="METHYLTRANSF_11 DOMAIN-CONTAINING PROTEIN"/>
    <property type="match status" value="1"/>
</dbReference>
<evidence type="ECO:0000259" key="3">
    <source>
        <dbReference type="Pfam" id="PF13649"/>
    </source>
</evidence>
<organism evidence="4 5">
    <name type="scientific">Roseiterribacter gracilis</name>
    <dbReference type="NCBI Taxonomy" id="2812848"/>
    <lineage>
        <taxon>Bacteria</taxon>
        <taxon>Pseudomonadati</taxon>
        <taxon>Pseudomonadota</taxon>
        <taxon>Alphaproteobacteria</taxon>
        <taxon>Rhodospirillales</taxon>
        <taxon>Roseiterribacteraceae</taxon>
        <taxon>Roseiterribacter</taxon>
    </lineage>
</organism>
<protein>
    <submittedName>
        <fullName evidence="4">Type 11 methyltransferase</fullName>
    </submittedName>
</protein>
<evidence type="ECO:0000256" key="2">
    <source>
        <dbReference type="ARBA" id="ARBA00022679"/>
    </source>
</evidence>